<proteinExistence type="predicted"/>
<evidence type="ECO:0000313" key="1">
    <source>
        <dbReference type="EMBL" id="WHZ57275.1"/>
    </source>
</evidence>
<evidence type="ECO:0000313" key="2">
    <source>
        <dbReference type="Proteomes" id="UP001226091"/>
    </source>
</evidence>
<reference evidence="2" key="1">
    <citation type="journal article" date="2025" name="Aquaculture">
        <title>Assessment of the bioflocculant production and safety properties of Metabacillus hrfriensis sp. nov. based on phenotypic and whole-genome sequencing analysis.</title>
        <authorList>
            <person name="Zhang R."/>
            <person name="Zhao Z."/>
            <person name="Luo L."/>
            <person name="Wang S."/>
            <person name="Guo K."/>
            <person name="Xu W."/>
        </authorList>
    </citation>
    <scope>NUCLEOTIDE SEQUENCE [LARGE SCALE GENOMIC DNA]</scope>
    <source>
        <strain evidence="2">CT-WN-B3</strain>
    </source>
</reference>
<protein>
    <submittedName>
        <fullName evidence="1">Uncharacterized protein</fullName>
    </submittedName>
</protein>
<gene>
    <name evidence="1" type="ORF">QLQ22_21900</name>
</gene>
<name>A0ACD4R9V7_9BACI</name>
<accession>A0ACD4R9V7</accession>
<dbReference type="Proteomes" id="UP001226091">
    <property type="component" value="Chromosome"/>
</dbReference>
<keyword evidence="2" id="KW-1185">Reference proteome</keyword>
<dbReference type="EMBL" id="CP126116">
    <property type="protein sequence ID" value="WHZ57275.1"/>
    <property type="molecule type" value="Genomic_DNA"/>
</dbReference>
<organism evidence="1 2">
    <name type="scientific">Metabacillus hrfriensis</name>
    <dbReference type="NCBI Taxonomy" id="3048891"/>
    <lineage>
        <taxon>Bacteria</taxon>
        <taxon>Bacillati</taxon>
        <taxon>Bacillota</taxon>
        <taxon>Bacilli</taxon>
        <taxon>Bacillales</taxon>
        <taxon>Bacillaceae</taxon>
        <taxon>Metabacillus</taxon>
    </lineage>
</organism>
<sequence length="71" mass="8144">MKYYAASLLIYLFSVGILYAAGYAFEIVWLKWEHTVTYQDGSIKAVSGSIIPFFLCVPIYYFFTRKAQTPA</sequence>